<sequence length="86" mass="9525">MASSTPKTTVPDEFQTDVLDTLELAAGIISVPSASITNLARDGLYSIQYKSRQLDFVRQTPRVSLNQSTLFFDSQQQQSQILNSTN</sequence>
<protein>
    <submittedName>
        <fullName evidence="1">Uncharacterized protein</fullName>
    </submittedName>
</protein>
<gene>
    <name evidence="1" type="ORF">AYI68_g7551</name>
</gene>
<dbReference type="OrthoDB" id="43744at2759"/>
<feature type="non-terminal residue" evidence="1">
    <location>
        <position position="86"/>
    </location>
</feature>
<dbReference type="STRING" id="133383.A0A1R0GNE1"/>
<keyword evidence="2" id="KW-1185">Reference proteome</keyword>
<accession>A0A1R0GNE1</accession>
<dbReference type="AlphaFoldDB" id="A0A1R0GNE1"/>
<name>A0A1R0GNE1_9FUNG</name>
<evidence type="ECO:0000313" key="2">
    <source>
        <dbReference type="Proteomes" id="UP000187455"/>
    </source>
</evidence>
<reference evidence="1 2" key="1">
    <citation type="journal article" date="2016" name="Mol. Biol. Evol.">
        <title>Genome-Wide Survey of Gut Fungi (Harpellales) Reveals the First Horizontally Transferred Ubiquitin Gene from a Mosquito Host.</title>
        <authorList>
            <person name="Wang Y."/>
            <person name="White M.M."/>
            <person name="Kvist S."/>
            <person name="Moncalvo J.M."/>
        </authorList>
    </citation>
    <scope>NUCLEOTIDE SEQUENCE [LARGE SCALE GENOMIC DNA]</scope>
    <source>
        <strain evidence="1 2">ALG-7-W6</strain>
    </source>
</reference>
<dbReference type="Proteomes" id="UP000187455">
    <property type="component" value="Unassembled WGS sequence"/>
</dbReference>
<evidence type="ECO:0000313" key="1">
    <source>
        <dbReference type="EMBL" id="OLY78400.1"/>
    </source>
</evidence>
<comment type="caution">
    <text evidence="1">The sequence shown here is derived from an EMBL/GenBank/DDBJ whole genome shotgun (WGS) entry which is preliminary data.</text>
</comment>
<dbReference type="EMBL" id="LSSL01006512">
    <property type="protein sequence ID" value="OLY78400.1"/>
    <property type="molecule type" value="Genomic_DNA"/>
</dbReference>
<organism evidence="1 2">
    <name type="scientific">Smittium mucronatum</name>
    <dbReference type="NCBI Taxonomy" id="133383"/>
    <lineage>
        <taxon>Eukaryota</taxon>
        <taxon>Fungi</taxon>
        <taxon>Fungi incertae sedis</taxon>
        <taxon>Zoopagomycota</taxon>
        <taxon>Kickxellomycotina</taxon>
        <taxon>Harpellomycetes</taxon>
        <taxon>Harpellales</taxon>
        <taxon>Legeriomycetaceae</taxon>
        <taxon>Smittium</taxon>
    </lineage>
</organism>
<proteinExistence type="predicted"/>